<dbReference type="Proteomes" id="UP000283895">
    <property type="component" value="Unassembled WGS sequence"/>
</dbReference>
<gene>
    <name evidence="1" type="ORF">VMCG_09329</name>
</gene>
<accession>A0A423VJJ9</accession>
<dbReference type="AlphaFoldDB" id="A0A423VJJ9"/>
<evidence type="ECO:0000313" key="1">
    <source>
        <dbReference type="EMBL" id="ROV91187.1"/>
    </source>
</evidence>
<dbReference type="OrthoDB" id="3766406at2759"/>
<organism evidence="1 2">
    <name type="scientific">Cytospora schulzeri</name>
    <dbReference type="NCBI Taxonomy" id="448051"/>
    <lineage>
        <taxon>Eukaryota</taxon>
        <taxon>Fungi</taxon>
        <taxon>Dikarya</taxon>
        <taxon>Ascomycota</taxon>
        <taxon>Pezizomycotina</taxon>
        <taxon>Sordariomycetes</taxon>
        <taxon>Sordariomycetidae</taxon>
        <taxon>Diaporthales</taxon>
        <taxon>Cytosporaceae</taxon>
        <taxon>Cytospora</taxon>
    </lineage>
</organism>
<evidence type="ECO:0000313" key="2">
    <source>
        <dbReference type="Proteomes" id="UP000283895"/>
    </source>
</evidence>
<dbReference type="EMBL" id="LKEA01000057">
    <property type="protein sequence ID" value="ROV91187.1"/>
    <property type="molecule type" value="Genomic_DNA"/>
</dbReference>
<dbReference type="STRING" id="356882.A0A423VJJ9"/>
<name>A0A423VJJ9_9PEZI</name>
<keyword evidence="2" id="KW-1185">Reference proteome</keyword>
<sequence length="346" mass="39537">MDIIQAFRNQYRKPQPLPPLLQLPVELLLEICDRIGAGSPESTAALAVSCKTLFSVLSSNNRIPRLRGKHLTTFLSRLERDLGDYLYLCPYCSRLHHFHSYWGPLSIDLFTGCRSRQPHSAYPYQLGWHHLHLVMNRHRLGDTKGLPLQNLEGHTSSSGVNLDRRWQHEWTAKIMNNELFLRARHTLSGHDKHELHRAVGHETLSICHHIRMHSGATTRPALSFVARRGGLGACRSCLTDYTTKIEGHDATSSWWQVIQEGMGQGGNYWTSGGRGRRRDARRWSITITAYHQVGDGVSPGDWKWMAFAGRSVEPRFRTWKYPPGSVIERWLEAQGIRDLSIPKPML</sequence>
<evidence type="ECO:0008006" key="3">
    <source>
        <dbReference type="Google" id="ProtNLM"/>
    </source>
</evidence>
<reference evidence="1 2" key="1">
    <citation type="submission" date="2015-09" db="EMBL/GenBank/DDBJ databases">
        <title>Host preference determinants of Valsa canker pathogens revealed by comparative genomics.</title>
        <authorList>
            <person name="Yin Z."/>
            <person name="Huang L."/>
        </authorList>
    </citation>
    <scope>NUCLEOTIDE SEQUENCE [LARGE SCALE GENOMIC DNA]</scope>
    <source>
        <strain evidence="1 2">03-1</strain>
    </source>
</reference>
<protein>
    <recommendedName>
        <fullName evidence="3">F-box domain-containing protein</fullName>
    </recommendedName>
</protein>
<proteinExistence type="predicted"/>
<comment type="caution">
    <text evidence="1">The sequence shown here is derived from an EMBL/GenBank/DDBJ whole genome shotgun (WGS) entry which is preliminary data.</text>
</comment>